<keyword evidence="2" id="KW-1185">Reference proteome</keyword>
<dbReference type="Proteomes" id="UP001305647">
    <property type="component" value="Unassembled WGS sequence"/>
</dbReference>
<dbReference type="EMBL" id="MU863635">
    <property type="protein sequence ID" value="KAK4101428.1"/>
    <property type="molecule type" value="Genomic_DNA"/>
</dbReference>
<reference evidence="1" key="2">
    <citation type="submission" date="2023-05" db="EMBL/GenBank/DDBJ databases">
        <authorList>
            <consortium name="Lawrence Berkeley National Laboratory"/>
            <person name="Steindorff A."/>
            <person name="Hensen N."/>
            <person name="Bonometti L."/>
            <person name="Westerberg I."/>
            <person name="Brannstrom I.O."/>
            <person name="Guillou S."/>
            <person name="Cros-Aarteil S."/>
            <person name="Calhoun S."/>
            <person name="Haridas S."/>
            <person name="Kuo A."/>
            <person name="Mondo S."/>
            <person name="Pangilinan J."/>
            <person name="Riley R."/>
            <person name="Labutti K."/>
            <person name="Andreopoulos B."/>
            <person name="Lipzen A."/>
            <person name="Chen C."/>
            <person name="Yanf M."/>
            <person name="Daum C."/>
            <person name="Ng V."/>
            <person name="Clum A."/>
            <person name="Ohm R."/>
            <person name="Martin F."/>
            <person name="Silar P."/>
            <person name="Natvig D."/>
            <person name="Lalanne C."/>
            <person name="Gautier V."/>
            <person name="Ament-Velasquez S.L."/>
            <person name="Kruys A."/>
            <person name="Hutchinson M.I."/>
            <person name="Powell A.J."/>
            <person name="Barry K."/>
            <person name="Miller A.N."/>
            <person name="Grigoriev I.V."/>
            <person name="Debuchy R."/>
            <person name="Gladieux P."/>
            <person name="Thoren M.H."/>
            <person name="Johannesson H."/>
        </authorList>
    </citation>
    <scope>NUCLEOTIDE SEQUENCE</scope>
    <source>
        <strain evidence="1">CBS 757.83</strain>
    </source>
</reference>
<dbReference type="AlphaFoldDB" id="A0AAN6T1L2"/>
<comment type="caution">
    <text evidence="1">The sequence shown here is derived from an EMBL/GenBank/DDBJ whole genome shotgun (WGS) entry which is preliminary data.</text>
</comment>
<evidence type="ECO:0000313" key="1">
    <source>
        <dbReference type="EMBL" id="KAK4101428.1"/>
    </source>
</evidence>
<organism evidence="1 2">
    <name type="scientific">Parathielavia hyrcaniae</name>
    <dbReference type="NCBI Taxonomy" id="113614"/>
    <lineage>
        <taxon>Eukaryota</taxon>
        <taxon>Fungi</taxon>
        <taxon>Dikarya</taxon>
        <taxon>Ascomycota</taxon>
        <taxon>Pezizomycotina</taxon>
        <taxon>Sordariomycetes</taxon>
        <taxon>Sordariomycetidae</taxon>
        <taxon>Sordariales</taxon>
        <taxon>Chaetomiaceae</taxon>
        <taxon>Parathielavia</taxon>
    </lineage>
</organism>
<sequence length="272" mass="30290">MSTNHELSTIIAAVAERHFDVNYPLFTVSSGTWTSTITKPPLTHQRVLVGHRIGEHRRLRRGQRVDGGRVGGAECLVLGLVLVRVVVVIGGRVAVVVEEQGVRGTLLVAVCARLYGRAINKTDLRPDGGGQKSSNPWHFFLWTPGASVSVTTSNYVECYNRGQKAKHWELDSLIDIFCNEIARYAGWQNYRESTDGWQLSKMLYSDPLRSAPVDVKFIVIKGCTMDIEGNDCSRYLHVAVDSCDCGGVDGKHGGVVRNNCFYWRVDPNVRWL</sequence>
<evidence type="ECO:0000313" key="2">
    <source>
        <dbReference type="Proteomes" id="UP001305647"/>
    </source>
</evidence>
<reference evidence="1" key="1">
    <citation type="journal article" date="2023" name="Mol. Phylogenet. Evol.">
        <title>Genome-scale phylogeny and comparative genomics of the fungal order Sordariales.</title>
        <authorList>
            <person name="Hensen N."/>
            <person name="Bonometti L."/>
            <person name="Westerberg I."/>
            <person name="Brannstrom I.O."/>
            <person name="Guillou S."/>
            <person name="Cros-Aarteil S."/>
            <person name="Calhoun S."/>
            <person name="Haridas S."/>
            <person name="Kuo A."/>
            <person name="Mondo S."/>
            <person name="Pangilinan J."/>
            <person name="Riley R."/>
            <person name="LaButti K."/>
            <person name="Andreopoulos B."/>
            <person name="Lipzen A."/>
            <person name="Chen C."/>
            <person name="Yan M."/>
            <person name="Daum C."/>
            <person name="Ng V."/>
            <person name="Clum A."/>
            <person name="Steindorff A."/>
            <person name="Ohm R.A."/>
            <person name="Martin F."/>
            <person name="Silar P."/>
            <person name="Natvig D.O."/>
            <person name="Lalanne C."/>
            <person name="Gautier V."/>
            <person name="Ament-Velasquez S.L."/>
            <person name="Kruys A."/>
            <person name="Hutchinson M.I."/>
            <person name="Powell A.J."/>
            <person name="Barry K."/>
            <person name="Miller A.N."/>
            <person name="Grigoriev I.V."/>
            <person name="Debuchy R."/>
            <person name="Gladieux P."/>
            <person name="Hiltunen Thoren M."/>
            <person name="Johannesson H."/>
        </authorList>
    </citation>
    <scope>NUCLEOTIDE SEQUENCE</scope>
    <source>
        <strain evidence="1">CBS 757.83</strain>
    </source>
</reference>
<name>A0AAN6T1L2_9PEZI</name>
<accession>A0AAN6T1L2</accession>
<proteinExistence type="predicted"/>
<protein>
    <submittedName>
        <fullName evidence="1">Uncharacterized protein</fullName>
    </submittedName>
</protein>
<gene>
    <name evidence="1" type="ORF">N658DRAFT_507012</name>
</gene>